<feature type="domain" description="Intradiol ring-cleavage dioxygenases" evidence="5">
    <location>
        <begin position="12"/>
        <end position="127"/>
    </location>
</feature>
<organism evidence="6 7">
    <name type="scientific">Rhodococcus parequi</name>
    <dbReference type="NCBI Taxonomy" id="3137122"/>
    <lineage>
        <taxon>Bacteria</taxon>
        <taxon>Bacillati</taxon>
        <taxon>Actinomycetota</taxon>
        <taxon>Actinomycetes</taxon>
        <taxon>Mycobacteriales</taxon>
        <taxon>Nocardiaceae</taxon>
        <taxon>Rhodococcus</taxon>
    </lineage>
</organism>
<dbReference type="InterPro" id="IPR000627">
    <property type="entry name" value="Intradiol_dOase_C"/>
</dbReference>
<sequence length="164" mass="17742">MPPAVAPIASIDPDGGPLVLTGRVLDDDGRPVRGARVQVRRSDGSGAAHTGSATSWATTGGDGRYSIATTTPVAYQISTDGPTGWFIANEKWSPWRPAHLHVTVRAPRMRTATARLYFRRDTWTRHDAPESVILDPCPASDGIDRAIYDFALATVPRRPAVEVR</sequence>
<evidence type="ECO:0000256" key="4">
    <source>
        <dbReference type="SAM" id="MobiDB-lite"/>
    </source>
</evidence>
<dbReference type="InterPro" id="IPR015889">
    <property type="entry name" value="Intradiol_dOase_core"/>
</dbReference>
<dbReference type="EMBL" id="JBDLNV010000006">
    <property type="protein sequence ID" value="MFM1725246.1"/>
    <property type="molecule type" value="Genomic_DNA"/>
</dbReference>
<dbReference type="InterPro" id="IPR050770">
    <property type="entry name" value="Intradiol_RC_Dioxygenase"/>
</dbReference>
<keyword evidence="3" id="KW-0560">Oxidoreductase</keyword>
<dbReference type="PANTHER" id="PTHR33711">
    <property type="entry name" value="DIOXYGENASE, PUTATIVE (AFU_ORTHOLOGUE AFUA_2G02910)-RELATED"/>
    <property type="match status" value="1"/>
</dbReference>
<feature type="region of interest" description="Disordered" evidence="4">
    <location>
        <begin position="40"/>
        <end position="62"/>
    </location>
</feature>
<evidence type="ECO:0000256" key="2">
    <source>
        <dbReference type="ARBA" id="ARBA00022964"/>
    </source>
</evidence>
<dbReference type="Gene3D" id="2.60.130.10">
    <property type="entry name" value="Aromatic compound dioxygenase"/>
    <property type="match status" value="1"/>
</dbReference>
<keyword evidence="2" id="KW-0223">Dioxygenase</keyword>
<dbReference type="Proteomes" id="UP001629745">
    <property type="component" value="Unassembled WGS sequence"/>
</dbReference>
<comment type="caution">
    <text evidence="6">The sequence shown here is derived from an EMBL/GenBank/DDBJ whole genome shotgun (WGS) entry which is preliminary data.</text>
</comment>
<feature type="compositionally biased region" description="Low complexity" evidence="4">
    <location>
        <begin position="44"/>
        <end position="59"/>
    </location>
</feature>
<reference evidence="6 7" key="1">
    <citation type="submission" date="2023-11" db="EMBL/GenBank/DDBJ databases">
        <authorList>
            <person name="Val-Calvo J."/>
            <person name="Scortti M."/>
            <person name="Vazquez-Boland J."/>
        </authorList>
    </citation>
    <scope>NUCLEOTIDE SEQUENCE [LARGE SCALE GENOMIC DNA]</scope>
    <source>
        <strain evidence="6 7">PAM 2766</strain>
    </source>
</reference>
<evidence type="ECO:0000313" key="7">
    <source>
        <dbReference type="Proteomes" id="UP001629745"/>
    </source>
</evidence>
<evidence type="ECO:0000259" key="5">
    <source>
        <dbReference type="Pfam" id="PF00775"/>
    </source>
</evidence>
<protein>
    <submittedName>
        <fullName evidence="6">Carboxypeptidase regulatory-like domain-containing protein</fullName>
    </submittedName>
</protein>
<evidence type="ECO:0000256" key="1">
    <source>
        <dbReference type="ARBA" id="ARBA00007825"/>
    </source>
</evidence>
<name>A0ABW9FKN4_9NOCA</name>
<proteinExistence type="inferred from homology"/>
<dbReference type="PANTHER" id="PTHR33711:SF10">
    <property type="entry name" value="INTRADIOL RING-CLEAVAGE DIOXYGENASES DOMAIN-CONTAINING PROTEIN"/>
    <property type="match status" value="1"/>
</dbReference>
<keyword evidence="7" id="KW-1185">Reference proteome</keyword>
<gene>
    <name evidence="6" type="ORF">ABEU20_003857</name>
</gene>
<accession>A0ABW9FKN4</accession>
<dbReference type="Pfam" id="PF00775">
    <property type="entry name" value="Dioxygenase_C"/>
    <property type="match status" value="1"/>
</dbReference>
<dbReference type="RefSeq" id="WP_420165737.1">
    <property type="nucleotide sequence ID" value="NZ_JBDLNV010000006.1"/>
</dbReference>
<evidence type="ECO:0000313" key="6">
    <source>
        <dbReference type="EMBL" id="MFM1725246.1"/>
    </source>
</evidence>
<dbReference type="SUPFAM" id="SSF49482">
    <property type="entry name" value="Aromatic compound dioxygenase"/>
    <property type="match status" value="1"/>
</dbReference>
<evidence type="ECO:0000256" key="3">
    <source>
        <dbReference type="ARBA" id="ARBA00023002"/>
    </source>
</evidence>
<comment type="similarity">
    <text evidence="1">Belongs to the intradiol ring-cleavage dioxygenase family.</text>
</comment>